<feature type="domain" description="SnoaL-like" evidence="1">
    <location>
        <begin position="20"/>
        <end position="129"/>
    </location>
</feature>
<dbReference type="PANTHER" id="PTHR38436:SF3">
    <property type="entry name" value="CARBOXYMETHYLENEBUTENOLIDASE-RELATED"/>
    <property type="match status" value="1"/>
</dbReference>
<dbReference type="InterPro" id="IPR009959">
    <property type="entry name" value="Cyclase_SnoaL-like"/>
</dbReference>
<evidence type="ECO:0000313" key="3">
    <source>
        <dbReference type="Proteomes" id="UP000247781"/>
    </source>
</evidence>
<dbReference type="EMBL" id="QJJU01000019">
    <property type="protein sequence ID" value="PXX05111.1"/>
    <property type="molecule type" value="Genomic_DNA"/>
</dbReference>
<dbReference type="Proteomes" id="UP000247781">
    <property type="component" value="Unassembled WGS sequence"/>
</dbReference>
<dbReference type="PANTHER" id="PTHR38436">
    <property type="entry name" value="POLYKETIDE CYCLASE SNOAL-LIKE DOMAIN"/>
    <property type="match status" value="1"/>
</dbReference>
<comment type="caution">
    <text evidence="2">The sequence shown here is derived from an EMBL/GenBank/DDBJ whole genome shotgun (WGS) entry which is preliminary data.</text>
</comment>
<protein>
    <submittedName>
        <fullName evidence="2">Carboxymethylenebutenolidase</fullName>
    </submittedName>
</protein>
<dbReference type="AlphaFoldDB" id="A0A318HI36"/>
<proteinExistence type="predicted"/>
<gene>
    <name evidence="2" type="ORF">C8E89_11916</name>
</gene>
<dbReference type="Gene3D" id="3.10.450.50">
    <property type="match status" value="1"/>
</dbReference>
<dbReference type="GO" id="GO:0030638">
    <property type="term" value="P:polyketide metabolic process"/>
    <property type="evidence" value="ECO:0007669"/>
    <property type="project" value="InterPro"/>
</dbReference>
<name>A0A318HI36_9MYCO</name>
<evidence type="ECO:0000313" key="2">
    <source>
        <dbReference type="EMBL" id="PXX05111.1"/>
    </source>
</evidence>
<reference evidence="2 3" key="2">
    <citation type="submission" date="2018-06" db="EMBL/GenBank/DDBJ databases">
        <title>Sequencing of bacterial isolates from soil warming experiment in Harvard Forest, Massachusetts, USA.</title>
        <authorList>
            <person name="Deangelis K.PhD."/>
        </authorList>
    </citation>
    <scope>NUCLEOTIDE SEQUENCE [LARGE SCALE GENOMIC DNA]</scope>
    <source>
        <strain evidence="2 3">GAS496</strain>
    </source>
</reference>
<dbReference type="SUPFAM" id="SSF54427">
    <property type="entry name" value="NTF2-like"/>
    <property type="match status" value="1"/>
</dbReference>
<dbReference type="InterPro" id="IPR032710">
    <property type="entry name" value="NTF2-like_dom_sf"/>
</dbReference>
<dbReference type="Pfam" id="PF12680">
    <property type="entry name" value="SnoaL_2"/>
    <property type="match status" value="1"/>
</dbReference>
<organism evidence="2 3">
    <name type="scientific">Mycolicibacterium moriokaense</name>
    <dbReference type="NCBI Taxonomy" id="39691"/>
    <lineage>
        <taxon>Bacteria</taxon>
        <taxon>Bacillati</taxon>
        <taxon>Actinomycetota</taxon>
        <taxon>Actinomycetes</taxon>
        <taxon>Mycobacteriales</taxon>
        <taxon>Mycobacteriaceae</taxon>
        <taxon>Mycolicibacterium</taxon>
    </lineage>
</organism>
<accession>A0A318HI36</accession>
<evidence type="ECO:0000259" key="1">
    <source>
        <dbReference type="Pfam" id="PF12680"/>
    </source>
</evidence>
<reference evidence="3" key="1">
    <citation type="submission" date="2018-05" db="EMBL/GenBank/DDBJ databases">
        <authorList>
            <person name="Deangelis K."/>
            <person name="Huntemann M."/>
            <person name="Clum A."/>
            <person name="Pillay M."/>
            <person name="Palaniappan K."/>
            <person name="Varghese N."/>
            <person name="Mikhailova N."/>
            <person name="Stamatis D."/>
            <person name="Reddy T."/>
            <person name="Daum C."/>
            <person name="Shapiro N."/>
            <person name="Ivanova N."/>
            <person name="Kyrpides N."/>
            <person name="Woyke T."/>
        </authorList>
    </citation>
    <scope>NUCLEOTIDE SEQUENCE [LARGE SCALE GENOMIC DNA]</scope>
    <source>
        <strain evidence="3">GAS496</strain>
    </source>
</reference>
<sequence length="174" mass="19311">MQATATHDLAALWDAHCRYEFETRDVDATMVTMVAEPYVNHIPTMTGGVGFDKLRDFYANHFVGVNPPDFELVPVSRTVGESSVVDELVARFTHTTYIDWMPPGIEPTGRTVEIPLVAIVKFEGDKLVHEHIYWTKPACSCSWACSKPVLPGDCPSPAPKPRTRCSIPPCQATH</sequence>
<keyword evidence="3" id="KW-1185">Reference proteome</keyword>
<dbReference type="InterPro" id="IPR037401">
    <property type="entry name" value="SnoaL-like"/>
</dbReference>